<reference evidence="3" key="1">
    <citation type="submission" date="2010-05" db="EMBL/GenBank/DDBJ databases">
        <title>The genome sequence of Magnaporthe poae strain ATCC 64411.</title>
        <authorList>
            <person name="Ma L.-J."/>
            <person name="Dead R."/>
            <person name="Young S."/>
            <person name="Zeng Q."/>
            <person name="Koehrsen M."/>
            <person name="Alvarado L."/>
            <person name="Berlin A."/>
            <person name="Chapman S.B."/>
            <person name="Chen Z."/>
            <person name="Freedman E."/>
            <person name="Gellesch M."/>
            <person name="Goldberg J."/>
            <person name="Griggs A."/>
            <person name="Gujja S."/>
            <person name="Heilman E.R."/>
            <person name="Heiman D."/>
            <person name="Hepburn T."/>
            <person name="Howarth C."/>
            <person name="Jen D."/>
            <person name="Larson L."/>
            <person name="Mehta T."/>
            <person name="Neiman D."/>
            <person name="Pearson M."/>
            <person name="Roberts A."/>
            <person name="Saif S."/>
            <person name="Shea T."/>
            <person name="Shenoy N."/>
            <person name="Sisk P."/>
            <person name="Stolte C."/>
            <person name="Sykes S."/>
            <person name="Walk T."/>
            <person name="White J."/>
            <person name="Yandava C."/>
            <person name="Haas B."/>
            <person name="Nusbaum C."/>
            <person name="Birren B."/>
        </authorList>
    </citation>
    <scope>NUCLEOTIDE SEQUENCE [LARGE SCALE GENOMIC DNA]</scope>
    <source>
        <strain evidence="3">ATCC 64411 / 73-15</strain>
    </source>
</reference>
<dbReference type="EMBL" id="GL876967">
    <property type="protein sequence ID" value="KLU83135.1"/>
    <property type="molecule type" value="Genomic_DNA"/>
</dbReference>
<dbReference type="EnsemblFungi" id="MAPG_02200T0">
    <property type="protein sequence ID" value="MAPG_02200T0"/>
    <property type="gene ID" value="MAPG_02200"/>
</dbReference>
<keyword evidence="3" id="KW-1185">Reference proteome</keyword>
<reference evidence="2" key="5">
    <citation type="submission" date="2015-06" db="UniProtKB">
        <authorList>
            <consortium name="EnsemblFungi"/>
        </authorList>
    </citation>
    <scope>IDENTIFICATION</scope>
    <source>
        <strain evidence="2">ATCC 64411</strain>
    </source>
</reference>
<proteinExistence type="predicted"/>
<evidence type="ECO:0000313" key="1">
    <source>
        <dbReference type="EMBL" id="KLU83135.1"/>
    </source>
</evidence>
<gene>
    <name evidence="1" type="ORF">MAPG_02200</name>
</gene>
<dbReference type="Proteomes" id="UP000011715">
    <property type="component" value="Unassembled WGS sequence"/>
</dbReference>
<sequence>MKHNDVIYALTIRPPLPAKDGVLSSHTDGSWYYTLAGTQQSPAGLYTTFSGSASASGRTVSPCFRSAATRILASSSALASSSG</sequence>
<organism evidence="2 3">
    <name type="scientific">Magnaporthiopsis poae (strain ATCC 64411 / 73-15)</name>
    <name type="common">Kentucky bluegrass fungus</name>
    <name type="synonym">Magnaporthe poae</name>
    <dbReference type="NCBI Taxonomy" id="644358"/>
    <lineage>
        <taxon>Eukaryota</taxon>
        <taxon>Fungi</taxon>
        <taxon>Dikarya</taxon>
        <taxon>Ascomycota</taxon>
        <taxon>Pezizomycotina</taxon>
        <taxon>Sordariomycetes</taxon>
        <taxon>Sordariomycetidae</taxon>
        <taxon>Magnaporthales</taxon>
        <taxon>Magnaporthaceae</taxon>
        <taxon>Magnaporthiopsis</taxon>
    </lineage>
</organism>
<name>A0A0C4DQQ4_MAGP6</name>
<reference evidence="2" key="4">
    <citation type="journal article" date="2015" name="G3 (Bethesda)">
        <title>Genome sequences of three phytopathogenic species of the Magnaporthaceae family of fungi.</title>
        <authorList>
            <person name="Okagaki L.H."/>
            <person name="Nunes C.C."/>
            <person name="Sailsbery J."/>
            <person name="Clay B."/>
            <person name="Brown D."/>
            <person name="John T."/>
            <person name="Oh Y."/>
            <person name="Young N."/>
            <person name="Fitzgerald M."/>
            <person name="Haas B.J."/>
            <person name="Zeng Q."/>
            <person name="Young S."/>
            <person name="Adiconis X."/>
            <person name="Fan L."/>
            <person name="Levin J.Z."/>
            <person name="Mitchell T.K."/>
            <person name="Okubara P.A."/>
            <person name="Farman M.L."/>
            <person name="Kohn L.M."/>
            <person name="Birren B."/>
            <person name="Ma L.-J."/>
            <person name="Dean R.A."/>
        </authorList>
    </citation>
    <scope>NUCLEOTIDE SEQUENCE</scope>
    <source>
        <strain evidence="2">ATCC 64411 / 73-15</strain>
    </source>
</reference>
<dbReference type="AlphaFoldDB" id="A0A0C4DQQ4"/>
<reference evidence="1" key="2">
    <citation type="submission" date="2010-05" db="EMBL/GenBank/DDBJ databases">
        <title>The Genome Sequence of Magnaporthe poae strain ATCC 64411.</title>
        <authorList>
            <consortium name="The Broad Institute Genome Sequencing Platform"/>
            <consortium name="Broad Institute Genome Sequencing Center for Infectious Disease"/>
            <person name="Ma L.-J."/>
            <person name="Dead R."/>
            <person name="Young S."/>
            <person name="Zeng Q."/>
            <person name="Koehrsen M."/>
            <person name="Alvarado L."/>
            <person name="Berlin A."/>
            <person name="Chapman S.B."/>
            <person name="Chen Z."/>
            <person name="Freedman E."/>
            <person name="Gellesch M."/>
            <person name="Goldberg J."/>
            <person name="Griggs A."/>
            <person name="Gujja S."/>
            <person name="Heilman E.R."/>
            <person name="Heiman D."/>
            <person name="Hepburn T."/>
            <person name="Howarth C."/>
            <person name="Jen D."/>
            <person name="Larson L."/>
            <person name="Mehta T."/>
            <person name="Neiman D."/>
            <person name="Pearson M."/>
            <person name="Roberts A."/>
            <person name="Saif S."/>
            <person name="Shea T."/>
            <person name="Shenoy N."/>
            <person name="Sisk P."/>
            <person name="Stolte C."/>
            <person name="Sykes S."/>
            <person name="Walk T."/>
            <person name="White J."/>
            <person name="Yandava C."/>
            <person name="Haas B."/>
            <person name="Nusbaum C."/>
            <person name="Birren B."/>
        </authorList>
    </citation>
    <scope>NUCLEOTIDE SEQUENCE</scope>
    <source>
        <strain evidence="1">ATCC 64411</strain>
    </source>
</reference>
<protein>
    <submittedName>
        <fullName evidence="1 2">Uncharacterized protein</fullName>
    </submittedName>
</protein>
<dbReference type="EMBL" id="ADBL01000561">
    <property type="status" value="NOT_ANNOTATED_CDS"/>
    <property type="molecule type" value="Genomic_DNA"/>
</dbReference>
<evidence type="ECO:0000313" key="2">
    <source>
        <dbReference type="EnsemblFungi" id="MAPG_02200T0"/>
    </source>
</evidence>
<dbReference type="VEuPathDB" id="FungiDB:MAPG_02200"/>
<evidence type="ECO:0000313" key="3">
    <source>
        <dbReference type="Proteomes" id="UP000011715"/>
    </source>
</evidence>
<accession>A0A0C4DQQ4</accession>
<reference evidence="1" key="3">
    <citation type="submission" date="2011-03" db="EMBL/GenBank/DDBJ databases">
        <title>Annotation of Magnaporthe poae ATCC 64411.</title>
        <authorList>
            <person name="Ma L.-J."/>
            <person name="Dead R."/>
            <person name="Young S.K."/>
            <person name="Zeng Q."/>
            <person name="Gargeya S."/>
            <person name="Fitzgerald M."/>
            <person name="Haas B."/>
            <person name="Abouelleil A."/>
            <person name="Alvarado L."/>
            <person name="Arachchi H.M."/>
            <person name="Berlin A."/>
            <person name="Brown A."/>
            <person name="Chapman S.B."/>
            <person name="Chen Z."/>
            <person name="Dunbar C."/>
            <person name="Freedman E."/>
            <person name="Gearin G."/>
            <person name="Gellesch M."/>
            <person name="Goldberg J."/>
            <person name="Griggs A."/>
            <person name="Gujja S."/>
            <person name="Heiman D."/>
            <person name="Howarth C."/>
            <person name="Larson L."/>
            <person name="Lui A."/>
            <person name="MacDonald P.J.P."/>
            <person name="Mehta T."/>
            <person name="Montmayeur A."/>
            <person name="Murphy C."/>
            <person name="Neiman D."/>
            <person name="Pearson M."/>
            <person name="Priest M."/>
            <person name="Roberts A."/>
            <person name="Saif S."/>
            <person name="Shea T."/>
            <person name="Shenoy N."/>
            <person name="Sisk P."/>
            <person name="Stolte C."/>
            <person name="Sykes S."/>
            <person name="Yandava C."/>
            <person name="Wortman J."/>
            <person name="Nusbaum C."/>
            <person name="Birren B."/>
        </authorList>
    </citation>
    <scope>NUCLEOTIDE SEQUENCE</scope>
    <source>
        <strain evidence="1">ATCC 64411</strain>
    </source>
</reference>